<evidence type="ECO:0000259" key="14">
    <source>
        <dbReference type="Pfam" id="PF00003"/>
    </source>
</evidence>
<evidence type="ECO:0000256" key="1">
    <source>
        <dbReference type="ARBA" id="ARBA00004651"/>
    </source>
</evidence>
<evidence type="ECO:0000256" key="7">
    <source>
        <dbReference type="ARBA" id="ARBA00023136"/>
    </source>
</evidence>
<comment type="subcellular location">
    <subcellularLocation>
        <location evidence="1">Cell membrane</location>
        <topology evidence="1">Multi-pass membrane protein</topology>
    </subcellularLocation>
</comment>
<evidence type="ECO:0000256" key="4">
    <source>
        <dbReference type="ARBA" id="ARBA00022692"/>
    </source>
</evidence>
<keyword evidence="6" id="KW-0297">G-protein coupled receptor</keyword>
<evidence type="ECO:0000256" key="3">
    <source>
        <dbReference type="ARBA" id="ARBA00022475"/>
    </source>
</evidence>
<feature type="compositionally biased region" description="Low complexity" evidence="11">
    <location>
        <begin position="568"/>
        <end position="592"/>
    </location>
</feature>
<evidence type="ECO:0000256" key="9">
    <source>
        <dbReference type="ARBA" id="ARBA00023180"/>
    </source>
</evidence>
<evidence type="ECO:0000256" key="6">
    <source>
        <dbReference type="ARBA" id="ARBA00023040"/>
    </source>
</evidence>
<sequence length="688" mass="75537">MPRGLCRAICLFATAILTLLAVAGAINEAAVENYATPRTPAAAEPSAGNDNASGTNLPFRLLSTGRRKPFSASPPFRPQIRELSPLVQQLLNESLRRWEEERNGTAERGLLLTVAQLFAKHTYLATSGRALPPNATIAAHSPFAASASPASPQPVLGFQLQCLGGNPRWTPSAVYHTNIAQSFLQIALPPDLSLNACPHSHCQTHCSYSVHGGVRVFARSCCSSSPLVASADAGDGWCRSEWILLQLIFFIVSVICICFCVLMIGLALFKLRRQQHDRSWALIEPFFGGAIILYAIPLLGWPLHVPWSCWLAVFGRQLGFILFYGSVLLKIYRNLQDYRVRKAQHVIVRELDLIMYLAFAFLFIGYGNFGCVFCKDSLFYESEWPQCPVEEFAVIFSLIELFVLLIGIRFCYKARNSNWTERYQFTLAIILEAVVSLVLNCIRFSFNEVGSRDALFLLSVLQLHLTISVNIATIITPKFMISSDSHRRALGDIAGMGSSGRAHPSLAKMRENLINGTIDFQEVPIIDMNPEDIRAELKRVYTQLRMYKLKNAYQDNPHISKRKGGGAVKKSAAGDATVSGRLSSGAGLSSAGLPKGVRGTEGYCAVKRNSIPREATPNAVAMTSPKQLHCADRPPPLVFMDEDKSGGDLTVESAPHNVHLLTSRLARGPPTIATPPVTSMGTDYSIRV</sequence>
<feature type="region of interest" description="Disordered" evidence="11">
    <location>
        <begin position="555"/>
        <end position="592"/>
    </location>
</feature>
<evidence type="ECO:0000256" key="11">
    <source>
        <dbReference type="SAM" id="MobiDB-lite"/>
    </source>
</evidence>
<feature type="region of interest" description="Disordered" evidence="11">
    <location>
        <begin position="39"/>
        <end position="58"/>
    </location>
</feature>
<keyword evidence="13" id="KW-0732">Signal</keyword>
<evidence type="ECO:0000256" key="5">
    <source>
        <dbReference type="ARBA" id="ARBA00022989"/>
    </source>
</evidence>
<keyword evidence="7 12" id="KW-0472">Membrane</keyword>
<dbReference type="Proteomes" id="UP001620645">
    <property type="component" value="Unassembled WGS sequence"/>
</dbReference>
<feature type="domain" description="G-protein coupled receptors family 3 profile" evidence="14">
    <location>
        <begin position="245"/>
        <end position="478"/>
    </location>
</feature>
<evidence type="ECO:0000313" key="15">
    <source>
        <dbReference type="EMBL" id="KAL3085074.1"/>
    </source>
</evidence>
<name>A0ABD2IYV4_HETSC</name>
<dbReference type="EMBL" id="JBICCN010000232">
    <property type="protein sequence ID" value="KAL3085074.1"/>
    <property type="molecule type" value="Genomic_DNA"/>
</dbReference>
<dbReference type="GO" id="GO:0005886">
    <property type="term" value="C:plasma membrane"/>
    <property type="evidence" value="ECO:0007669"/>
    <property type="project" value="UniProtKB-SubCell"/>
</dbReference>
<feature type="transmembrane region" description="Helical" evidence="12">
    <location>
        <begin position="310"/>
        <end position="332"/>
    </location>
</feature>
<keyword evidence="16" id="KW-1185">Reference proteome</keyword>
<evidence type="ECO:0000313" key="16">
    <source>
        <dbReference type="Proteomes" id="UP001620645"/>
    </source>
</evidence>
<comment type="similarity">
    <text evidence="2">Belongs to the G-protein coupled receptor 3 family.</text>
</comment>
<evidence type="ECO:0000256" key="12">
    <source>
        <dbReference type="SAM" id="Phobius"/>
    </source>
</evidence>
<dbReference type="Pfam" id="PF00003">
    <property type="entry name" value="7tm_3"/>
    <property type="match status" value="1"/>
</dbReference>
<feature type="signal peptide" evidence="13">
    <location>
        <begin position="1"/>
        <end position="25"/>
    </location>
</feature>
<evidence type="ECO:0000256" key="8">
    <source>
        <dbReference type="ARBA" id="ARBA00023170"/>
    </source>
</evidence>
<feature type="transmembrane region" description="Helical" evidence="12">
    <location>
        <begin position="424"/>
        <end position="442"/>
    </location>
</feature>
<evidence type="ECO:0000256" key="2">
    <source>
        <dbReference type="ARBA" id="ARBA00007242"/>
    </source>
</evidence>
<accession>A0ABD2IYV4</accession>
<keyword evidence="9" id="KW-0325">Glycoprotein</keyword>
<dbReference type="AlphaFoldDB" id="A0ABD2IYV4"/>
<comment type="caution">
    <text evidence="15">The sequence shown here is derived from an EMBL/GenBank/DDBJ whole genome shotgun (WGS) entry which is preliminary data.</text>
</comment>
<proteinExistence type="inferred from homology"/>
<keyword evidence="10" id="KW-0807">Transducer</keyword>
<evidence type="ECO:0000256" key="10">
    <source>
        <dbReference type="ARBA" id="ARBA00023224"/>
    </source>
</evidence>
<keyword evidence="3" id="KW-1003">Cell membrane</keyword>
<dbReference type="InterPro" id="IPR017978">
    <property type="entry name" value="GPCR_3_C"/>
</dbReference>
<feature type="transmembrane region" description="Helical" evidence="12">
    <location>
        <begin position="242"/>
        <end position="269"/>
    </location>
</feature>
<keyword evidence="5 12" id="KW-1133">Transmembrane helix</keyword>
<feature type="transmembrane region" description="Helical" evidence="12">
    <location>
        <begin position="353"/>
        <end position="380"/>
    </location>
</feature>
<dbReference type="GO" id="GO:0004930">
    <property type="term" value="F:G protein-coupled receptor activity"/>
    <property type="evidence" value="ECO:0007669"/>
    <property type="project" value="UniProtKB-KW"/>
</dbReference>
<dbReference type="InterPro" id="IPR043458">
    <property type="entry name" value="GPR158/179"/>
</dbReference>
<organism evidence="15 16">
    <name type="scientific">Heterodera schachtii</name>
    <name type="common">Sugarbeet cyst nematode worm</name>
    <name type="synonym">Tylenchus schachtii</name>
    <dbReference type="NCBI Taxonomy" id="97005"/>
    <lineage>
        <taxon>Eukaryota</taxon>
        <taxon>Metazoa</taxon>
        <taxon>Ecdysozoa</taxon>
        <taxon>Nematoda</taxon>
        <taxon>Chromadorea</taxon>
        <taxon>Rhabditida</taxon>
        <taxon>Tylenchina</taxon>
        <taxon>Tylenchomorpha</taxon>
        <taxon>Tylenchoidea</taxon>
        <taxon>Heteroderidae</taxon>
        <taxon>Heteroderinae</taxon>
        <taxon>Heterodera</taxon>
    </lineage>
</organism>
<reference evidence="15 16" key="1">
    <citation type="submission" date="2024-10" db="EMBL/GenBank/DDBJ databases">
        <authorList>
            <person name="Kim D."/>
        </authorList>
    </citation>
    <scope>NUCLEOTIDE SEQUENCE [LARGE SCALE GENOMIC DNA]</scope>
    <source>
        <strain evidence="15">Taebaek</strain>
    </source>
</reference>
<gene>
    <name evidence="15" type="ORF">niasHS_010143</name>
</gene>
<feature type="chain" id="PRO_5044855415" description="G-protein coupled receptors family 3 profile domain-containing protein" evidence="13">
    <location>
        <begin position="26"/>
        <end position="688"/>
    </location>
</feature>
<evidence type="ECO:0000256" key="13">
    <source>
        <dbReference type="SAM" id="SignalP"/>
    </source>
</evidence>
<feature type="transmembrane region" description="Helical" evidence="12">
    <location>
        <begin position="281"/>
        <end position="304"/>
    </location>
</feature>
<dbReference type="PANTHER" id="PTHR32546:SF26">
    <property type="entry name" value="SMOG, ISOFORM D"/>
    <property type="match status" value="1"/>
</dbReference>
<feature type="transmembrane region" description="Helical" evidence="12">
    <location>
        <begin position="392"/>
        <end position="412"/>
    </location>
</feature>
<keyword evidence="8" id="KW-0675">Receptor</keyword>
<keyword evidence="4 12" id="KW-0812">Transmembrane</keyword>
<dbReference type="PANTHER" id="PTHR32546">
    <property type="entry name" value="G-PROTEIN COUPLED RECEPTOR 158-RELATED"/>
    <property type="match status" value="1"/>
</dbReference>
<protein>
    <recommendedName>
        <fullName evidence="14">G-protein coupled receptors family 3 profile domain-containing protein</fullName>
    </recommendedName>
</protein>